<organism evidence="1 2">
    <name type="scientific">Gymnopus androsaceus JB14</name>
    <dbReference type="NCBI Taxonomy" id="1447944"/>
    <lineage>
        <taxon>Eukaryota</taxon>
        <taxon>Fungi</taxon>
        <taxon>Dikarya</taxon>
        <taxon>Basidiomycota</taxon>
        <taxon>Agaricomycotina</taxon>
        <taxon>Agaricomycetes</taxon>
        <taxon>Agaricomycetidae</taxon>
        <taxon>Agaricales</taxon>
        <taxon>Marasmiineae</taxon>
        <taxon>Omphalotaceae</taxon>
        <taxon>Gymnopus</taxon>
    </lineage>
</organism>
<gene>
    <name evidence="1" type="ORF">BT96DRAFT_996832</name>
</gene>
<evidence type="ECO:0000313" key="2">
    <source>
        <dbReference type="Proteomes" id="UP000799118"/>
    </source>
</evidence>
<reference evidence="1" key="1">
    <citation type="journal article" date="2019" name="Environ. Microbiol.">
        <title>Fungal ecological strategies reflected in gene transcription - a case study of two litter decomposers.</title>
        <authorList>
            <person name="Barbi F."/>
            <person name="Kohler A."/>
            <person name="Barry K."/>
            <person name="Baskaran P."/>
            <person name="Daum C."/>
            <person name="Fauchery L."/>
            <person name="Ihrmark K."/>
            <person name="Kuo A."/>
            <person name="LaButti K."/>
            <person name="Lipzen A."/>
            <person name="Morin E."/>
            <person name="Grigoriev I.V."/>
            <person name="Henrissat B."/>
            <person name="Lindahl B."/>
            <person name="Martin F."/>
        </authorList>
    </citation>
    <scope>NUCLEOTIDE SEQUENCE</scope>
    <source>
        <strain evidence="1">JB14</strain>
    </source>
</reference>
<dbReference type="EMBL" id="ML769515">
    <property type="protein sequence ID" value="KAE9396339.1"/>
    <property type="molecule type" value="Genomic_DNA"/>
</dbReference>
<dbReference type="OrthoDB" id="2865053at2759"/>
<dbReference type="InterPro" id="IPR032675">
    <property type="entry name" value="LRR_dom_sf"/>
</dbReference>
<evidence type="ECO:0008006" key="3">
    <source>
        <dbReference type="Google" id="ProtNLM"/>
    </source>
</evidence>
<evidence type="ECO:0000313" key="1">
    <source>
        <dbReference type="EMBL" id="KAE9396339.1"/>
    </source>
</evidence>
<dbReference type="AlphaFoldDB" id="A0A6A4HDA6"/>
<name>A0A6A4HDA6_9AGAR</name>
<sequence>MAEIHPLPQELLEIISENFDSRSDLKTFSTVCRSWRDATRARVLSAISLPTKSSASEEKQSPLRRGSFRRIYPISITVVGDDGLLEVEEVGVVFNAVLSIPGIFDLVTHLVLEFDYSLSILASSVPHFPRLKFPRLRQLTFTRLAFSVNYTASFVQSLAQLILQHPSIDSLSFRKCVFTRRNTRKQLINLLAACQSTFRPCITQFTLGDYATLYYDLGISSVTHLDENILKVESTHQHLQIDYMLGNKGLLQAVFSLMDLSCITRLIVRGVTISGYERAIRLPWSRSLLDLDVDCEAGWILGLLGTVAEDLPNLRSISLRLYTTGLVDFDQTHNIHSLKSLQKLTLHLVEAETMDILDQVLECIVQDIPPSLRSVVVSGPPFTWGNVDPSSCLSQTRQARPGILCTTVV</sequence>
<accession>A0A6A4HDA6</accession>
<proteinExistence type="predicted"/>
<keyword evidence="2" id="KW-1185">Reference proteome</keyword>
<dbReference type="Proteomes" id="UP000799118">
    <property type="component" value="Unassembled WGS sequence"/>
</dbReference>
<protein>
    <recommendedName>
        <fullName evidence="3">F-box domain-containing protein</fullName>
    </recommendedName>
</protein>
<dbReference type="Gene3D" id="3.80.10.10">
    <property type="entry name" value="Ribonuclease Inhibitor"/>
    <property type="match status" value="1"/>
</dbReference>